<dbReference type="PANTHER" id="PTHR11731">
    <property type="entry name" value="PROTEASE FAMILY S9B,C DIPEPTIDYL-PEPTIDASE IV-RELATED"/>
    <property type="match status" value="1"/>
</dbReference>
<dbReference type="InterPro" id="IPR029058">
    <property type="entry name" value="AB_hydrolase_fold"/>
</dbReference>
<name>A0ABV9Z8L7_9PSEU</name>
<keyword evidence="5" id="KW-1185">Reference proteome</keyword>
<evidence type="ECO:0000313" key="4">
    <source>
        <dbReference type="EMBL" id="MFC5137948.1"/>
    </source>
</evidence>
<dbReference type="Pfam" id="PF00326">
    <property type="entry name" value="Peptidase_S9"/>
    <property type="match status" value="1"/>
</dbReference>
<dbReference type="SUPFAM" id="SSF82171">
    <property type="entry name" value="DPP6 N-terminal domain-like"/>
    <property type="match status" value="1"/>
</dbReference>
<evidence type="ECO:0000259" key="2">
    <source>
        <dbReference type="Pfam" id="PF00326"/>
    </source>
</evidence>
<sequence>MSSDVVLTAADYARAEQMLAPYRARRVPTVTPQWLGDGERFWYVAGTRHVLVDPPRGERSELFDHERVAAALSRETGQAVEGEALPVVAVEVDEDGVRFSALGQRWRWADGALSRLDEAPLLPGEILSPDGRRVAFARDGDVWVRTRDGSEEVALTDDAEPGLAYGAANAPMAMGTLLRSLGLGPLFHATWSPDSTRLLVHRLDERGLPEQVLVESVPPGGGRPVEHRLPYPMPDDEAHPTMTWHVLDVAARTRVDGQDPPEPAVHGTAFVYAWWSPDGRDVHYLRQSRDARTLRLRHMDPATGATTTLLTETGATRVDATPQLGEPTMTHVLATGEVLWWSQRDGWGHLWLHDGDEATQVTRGSWQVRAVLRVDEERRQVWFLAGGLGGAEGDPYVRQIARIGLDGTGFVRLTDDELDHDTLAPPRGRHLVDRASSPAVPPRARVLDGDGTGLLELEAPGTDALRAEGWTPPERFRATAADGRTPIFGLLWRPHGFDPQRRYPVIDHVYPGPQNHRALPAFDSPHQGEPEALAALGFAVVAIDGRGTAGRSKAFHDHSYGDLGNAGALDDHVAAIRELGRRHAWLDTDRVGITGHSAGGFAAARGVLAHPDFYRVAVAVAGNHDDTHGLQMWAEHYHGDADRSSLSTPALAANLQGKLLLVHGELDETVLVSQTHRLVDALITADKDVDVLIVPGGDHAILHRRHVVFRRTWDHFVRHLHGQEPPAYRVAPLPLG</sequence>
<feature type="region of interest" description="Disordered" evidence="1">
    <location>
        <begin position="423"/>
        <end position="449"/>
    </location>
</feature>
<dbReference type="InterPro" id="IPR002469">
    <property type="entry name" value="Peptidase_S9B_N"/>
</dbReference>
<accession>A0ABV9Z8L7</accession>
<dbReference type="Pfam" id="PF00930">
    <property type="entry name" value="DPPIV_N"/>
    <property type="match status" value="1"/>
</dbReference>
<dbReference type="SUPFAM" id="SSF53474">
    <property type="entry name" value="alpha/beta-Hydrolases"/>
    <property type="match status" value="1"/>
</dbReference>
<proteinExistence type="predicted"/>
<evidence type="ECO:0000256" key="1">
    <source>
        <dbReference type="SAM" id="MobiDB-lite"/>
    </source>
</evidence>
<dbReference type="EMBL" id="JBHSKG010000002">
    <property type="protein sequence ID" value="MFC5137948.1"/>
    <property type="molecule type" value="Genomic_DNA"/>
</dbReference>
<dbReference type="Gene3D" id="2.140.10.30">
    <property type="entry name" value="Dipeptidylpeptidase IV, N-terminal domain"/>
    <property type="match status" value="1"/>
</dbReference>
<dbReference type="Gene3D" id="3.40.50.1820">
    <property type="entry name" value="alpha/beta hydrolase"/>
    <property type="match status" value="1"/>
</dbReference>
<evidence type="ECO:0000313" key="5">
    <source>
        <dbReference type="Proteomes" id="UP001596175"/>
    </source>
</evidence>
<reference evidence="5" key="1">
    <citation type="journal article" date="2019" name="Int. J. Syst. Evol. Microbiol.">
        <title>The Global Catalogue of Microorganisms (GCM) 10K type strain sequencing project: providing services to taxonomists for standard genome sequencing and annotation.</title>
        <authorList>
            <consortium name="The Broad Institute Genomics Platform"/>
            <consortium name="The Broad Institute Genome Sequencing Center for Infectious Disease"/>
            <person name="Wu L."/>
            <person name="Ma J."/>
        </authorList>
    </citation>
    <scope>NUCLEOTIDE SEQUENCE [LARGE SCALE GENOMIC DNA]</scope>
    <source>
        <strain evidence="5">XZYJ18</strain>
    </source>
</reference>
<protein>
    <submittedName>
        <fullName evidence="4">DPP IV N-terminal domain-containing protein</fullName>
    </submittedName>
</protein>
<dbReference type="RefSeq" id="WP_378020145.1">
    <property type="nucleotide sequence ID" value="NZ_JBHSKG010000002.1"/>
</dbReference>
<evidence type="ECO:0000259" key="3">
    <source>
        <dbReference type="Pfam" id="PF00930"/>
    </source>
</evidence>
<feature type="domain" description="Peptidase S9 prolyl oligopeptidase catalytic" evidence="2">
    <location>
        <begin position="530"/>
        <end position="721"/>
    </location>
</feature>
<organism evidence="4 5">
    <name type="scientific">Actinomycetospora rhizophila</name>
    <dbReference type="NCBI Taxonomy" id="1416876"/>
    <lineage>
        <taxon>Bacteria</taxon>
        <taxon>Bacillati</taxon>
        <taxon>Actinomycetota</taxon>
        <taxon>Actinomycetes</taxon>
        <taxon>Pseudonocardiales</taxon>
        <taxon>Pseudonocardiaceae</taxon>
        <taxon>Actinomycetospora</taxon>
    </lineage>
</organism>
<dbReference type="InterPro" id="IPR050278">
    <property type="entry name" value="Serine_Prot_S9B/DPPIV"/>
</dbReference>
<gene>
    <name evidence="4" type="ORF">ACFPK1_06875</name>
</gene>
<dbReference type="InterPro" id="IPR001375">
    <property type="entry name" value="Peptidase_S9_cat"/>
</dbReference>
<feature type="domain" description="Dipeptidylpeptidase IV N-terminal" evidence="3">
    <location>
        <begin position="127"/>
        <end position="442"/>
    </location>
</feature>
<dbReference type="Proteomes" id="UP001596175">
    <property type="component" value="Unassembled WGS sequence"/>
</dbReference>
<comment type="caution">
    <text evidence="4">The sequence shown here is derived from an EMBL/GenBank/DDBJ whole genome shotgun (WGS) entry which is preliminary data.</text>
</comment>